<evidence type="ECO:0000313" key="2">
    <source>
        <dbReference type="Proteomes" id="UP000011713"/>
    </source>
</evidence>
<dbReference type="InParanoid" id="M4BQ62"/>
<dbReference type="VEuPathDB" id="FungiDB:HpaG808551"/>
<organism evidence="1 2">
    <name type="scientific">Hyaloperonospora arabidopsidis (strain Emoy2)</name>
    <name type="common">Downy mildew agent</name>
    <name type="synonym">Peronospora arabidopsidis</name>
    <dbReference type="NCBI Taxonomy" id="559515"/>
    <lineage>
        <taxon>Eukaryota</taxon>
        <taxon>Sar</taxon>
        <taxon>Stramenopiles</taxon>
        <taxon>Oomycota</taxon>
        <taxon>Peronosporomycetes</taxon>
        <taxon>Peronosporales</taxon>
        <taxon>Peronosporaceae</taxon>
        <taxon>Hyaloperonospora</taxon>
    </lineage>
</organism>
<name>M4BQ62_HYAAE</name>
<accession>M4BQ62</accession>
<reference evidence="2" key="1">
    <citation type="journal article" date="2010" name="Science">
        <title>Signatures of adaptation to obligate biotrophy in the Hyaloperonospora arabidopsidis genome.</title>
        <authorList>
            <person name="Baxter L."/>
            <person name="Tripathy S."/>
            <person name="Ishaque N."/>
            <person name="Boot N."/>
            <person name="Cabral A."/>
            <person name="Kemen E."/>
            <person name="Thines M."/>
            <person name="Ah-Fong A."/>
            <person name="Anderson R."/>
            <person name="Badejoko W."/>
            <person name="Bittner-Eddy P."/>
            <person name="Boore J.L."/>
            <person name="Chibucos M.C."/>
            <person name="Coates M."/>
            <person name="Dehal P."/>
            <person name="Delehaunty K."/>
            <person name="Dong S."/>
            <person name="Downton P."/>
            <person name="Dumas B."/>
            <person name="Fabro G."/>
            <person name="Fronick C."/>
            <person name="Fuerstenberg S.I."/>
            <person name="Fulton L."/>
            <person name="Gaulin E."/>
            <person name="Govers F."/>
            <person name="Hughes L."/>
            <person name="Humphray S."/>
            <person name="Jiang R.H."/>
            <person name="Judelson H."/>
            <person name="Kamoun S."/>
            <person name="Kyung K."/>
            <person name="Meijer H."/>
            <person name="Minx P."/>
            <person name="Morris P."/>
            <person name="Nelson J."/>
            <person name="Phuntumart V."/>
            <person name="Qutob D."/>
            <person name="Rehmany A."/>
            <person name="Rougon-Cardoso A."/>
            <person name="Ryden P."/>
            <person name="Torto-Alalibo T."/>
            <person name="Studholme D."/>
            <person name="Wang Y."/>
            <person name="Win J."/>
            <person name="Wood J."/>
            <person name="Clifton S.W."/>
            <person name="Rogers J."/>
            <person name="Van den Ackerveken G."/>
            <person name="Jones J.D."/>
            <person name="McDowell J.M."/>
            <person name="Beynon J."/>
            <person name="Tyler B.M."/>
        </authorList>
    </citation>
    <scope>NUCLEOTIDE SEQUENCE [LARGE SCALE GENOMIC DNA]</scope>
    <source>
        <strain evidence="2">Emoy2</strain>
    </source>
</reference>
<evidence type="ECO:0000313" key="1">
    <source>
        <dbReference type="EnsemblProtists" id="HpaP808551"/>
    </source>
</evidence>
<proteinExistence type="predicted"/>
<dbReference type="EMBL" id="JH598544">
    <property type="status" value="NOT_ANNOTATED_CDS"/>
    <property type="molecule type" value="Genomic_DNA"/>
</dbReference>
<dbReference type="AlphaFoldDB" id="M4BQ62"/>
<sequence>MVTAVFWMCGQGSALIMGVPYIGRHRRWGAVFGRAMLWLSTTKANHLTPLTSVTLIRSPTSSVTLRLNCVNLHRFWTGSPADGDK</sequence>
<reference evidence="1" key="2">
    <citation type="submission" date="2015-06" db="UniProtKB">
        <authorList>
            <consortium name="EnsemblProtists"/>
        </authorList>
    </citation>
    <scope>IDENTIFICATION</scope>
    <source>
        <strain evidence="1">Emoy2</strain>
    </source>
</reference>
<keyword evidence="2" id="KW-1185">Reference proteome</keyword>
<dbReference type="EnsemblProtists" id="HpaT808551">
    <property type="protein sequence ID" value="HpaP808551"/>
    <property type="gene ID" value="HpaG808551"/>
</dbReference>
<protein>
    <submittedName>
        <fullName evidence="1">Uncharacterized protein</fullName>
    </submittedName>
</protein>
<dbReference type="Proteomes" id="UP000011713">
    <property type="component" value="Unassembled WGS sequence"/>
</dbReference>
<dbReference type="HOGENOM" id="CLU_2517409_0_0_1"/>